<evidence type="ECO:0000256" key="5">
    <source>
        <dbReference type="ARBA" id="ARBA00023014"/>
    </source>
</evidence>
<dbReference type="InterPro" id="IPR051198">
    <property type="entry name" value="BchE-like"/>
</dbReference>
<proteinExistence type="predicted"/>
<dbReference type="InterPro" id="IPR023404">
    <property type="entry name" value="rSAM_horseshoe"/>
</dbReference>
<dbReference type="SFLD" id="SFLDG01082">
    <property type="entry name" value="B12-binding_domain_containing"/>
    <property type="match status" value="1"/>
</dbReference>
<comment type="cofactor">
    <cofactor evidence="1">
        <name>[4Fe-4S] cluster</name>
        <dbReference type="ChEBI" id="CHEBI:49883"/>
    </cofactor>
</comment>
<evidence type="ECO:0000313" key="8">
    <source>
        <dbReference type="EMBL" id="SMD24903.1"/>
    </source>
</evidence>
<dbReference type="SUPFAM" id="SSF102114">
    <property type="entry name" value="Radical SAM enzymes"/>
    <property type="match status" value="1"/>
</dbReference>
<dbReference type="SFLD" id="SFLDF00324">
    <property type="entry name" value="bacteriocin_maturation"/>
    <property type="match status" value="1"/>
</dbReference>
<dbReference type="Gene3D" id="3.40.50.280">
    <property type="entry name" value="Cobalamin-binding domain"/>
    <property type="match status" value="1"/>
</dbReference>
<dbReference type="PROSITE" id="PS51332">
    <property type="entry name" value="B12_BINDING"/>
    <property type="match status" value="1"/>
</dbReference>
<dbReference type="PROSITE" id="PS51918">
    <property type="entry name" value="RADICAL_SAM"/>
    <property type="match status" value="1"/>
</dbReference>
<keyword evidence="9" id="KW-1185">Reference proteome</keyword>
<dbReference type="AlphaFoldDB" id="A0A1W2FSS1"/>
<name>A0A1W2FSS1_KIBAR</name>
<dbReference type="InterPro" id="IPR058240">
    <property type="entry name" value="rSAM_sf"/>
</dbReference>
<keyword evidence="2" id="KW-0949">S-adenosyl-L-methionine</keyword>
<dbReference type="InterPro" id="IPR006638">
    <property type="entry name" value="Elp3/MiaA/NifB-like_rSAM"/>
</dbReference>
<organism evidence="8 9">
    <name type="scientific">Kibdelosporangium aridum</name>
    <dbReference type="NCBI Taxonomy" id="2030"/>
    <lineage>
        <taxon>Bacteria</taxon>
        <taxon>Bacillati</taxon>
        <taxon>Actinomycetota</taxon>
        <taxon>Actinomycetes</taxon>
        <taxon>Pseudonocardiales</taxon>
        <taxon>Pseudonocardiaceae</taxon>
        <taxon>Kibdelosporangium</taxon>
    </lineage>
</organism>
<dbReference type="NCBIfam" id="TIGR03975">
    <property type="entry name" value="rSAM_ocin_1"/>
    <property type="match status" value="1"/>
</dbReference>
<dbReference type="SFLD" id="SFLDS00029">
    <property type="entry name" value="Radical_SAM"/>
    <property type="match status" value="1"/>
</dbReference>
<sequence>MRLTDQAMPRTTLVCMPWHALSRPSLALGVLSSACRREGLMPPAEYHGGLRFAEFLLDQTNGVVTPSDYAAVAETGFPHALGDWVFAGVVNGDEFGLDGMADYAARHGIAMRTLRAMRDLAASFVELVVDEVLATDPELVGFSTTFMQNVPSLAVAKQLKHRRPELTVLFGGGNCDGPMGVALHREFEFVDMVLRGEADETFPRLLRALDGDGELADVPGLCWRDTVNPARLVPPARMSAPHFEGWFGAFDASPVSRYAEPELVVESARGCWWGEHHHCTFCGLNGTSMAFRAKPAETFVDEVDGLIRQHRVLDVMVVDNILAPGYLRTALPELARRGWDLRLHYEVKANLTGAQIEVLRDAGVYSVQPGIESLVDDVLGRMNKGVRAVRNVRTLRDCESAGLTVAWNWLYGFPGEREEDYKAVVDQLPALVHLQPPDGVTRIQLERFSPYFEDPSLGFPDRSPAEAYRYVYALPAETLQDLVYLFDTTPRGLTEQQASPLWTAVRTWTAQHAASTLVRKHIDGVTVLRDRRIGWPEEDHVLENPRQQRAWTELEYGRSLAGIARRLADAGLSWEVYDLARWLSELCERGLLFTEGGYYVALATTWAGPR</sequence>
<evidence type="ECO:0000259" key="6">
    <source>
        <dbReference type="PROSITE" id="PS51332"/>
    </source>
</evidence>
<dbReference type="SMART" id="SM00729">
    <property type="entry name" value="Elp3"/>
    <property type="match status" value="1"/>
</dbReference>
<dbReference type="GO" id="GO:0003824">
    <property type="term" value="F:catalytic activity"/>
    <property type="evidence" value="ECO:0007669"/>
    <property type="project" value="InterPro"/>
</dbReference>
<dbReference type="PANTHER" id="PTHR43409">
    <property type="entry name" value="ANAEROBIC MAGNESIUM-PROTOPORPHYRIN IX MONOMETHYL ESTER CYCLASE-RELATED"/>
    <property type="match status" value="1"/>
</dbReference>
<dbReference type="EMBL" id="FWXV01000011">
    <property type="protein sequence ID" value="SMD24903.1"/>
    <property type="molecule type" value="Genomic_DNA"/>
</dbReference>
<dbReference type="InterPro" id="IPR023984">
    <property type="entry name" value="rSAM_ocin_1"/>
</dbReference>
<dbReference type="InterPro" id="IPR006158">
    <property type="entry name" value="Cobalamin-bd"/>
</dbReference>
<keyword evidence="3" id="KW-0479">Metal-binding</keyword>
<dbReference type="GO" id="GO:0031419">
    <property type="term" value="F:cobalamin binding"/>
    <property type="evidence" value="ECO:0007669"/>
    <property type="project" value="InterPro"/>
</dbReference>
<evidence type="ECO:0000313" key="9">
    <source>
        <dbReference type="Proteomes" id="UP000192674"/>
    </source>
</evidence>
<dbReference type="GO" id="GO:0005829">
    <property type="term" value="C:cytosol"/>
    <property type="evidence" value="ECO:0007669"/>
    <property type="project" value="TreeGrafter"/>
</dbReference>
<dbReference type="Proteomes" id="UP000192674">
    <property type="component" value="Unassembled WGS sequence"/>
</dbReference>
<dbReference type="GO" id="GO:0046872">
    <property type="term" value="F:metal ion binding"/>
    <property type="evidence" value="ECO:0007669"/>
    <property type="project" value="UniProtKB-KW"/>
</dbReference>
<dbReference type="PROSITE" id="PS51257">
    <property type="entry name" value="PROKAR_LIPOPROTEIN"/>
    <property type="match status" value="1"/>
</dbReference>
<evidence type="ECO:0000256" key="4">
    <source>
        <dbReference type="ARBA" id="ARBA00023004"/>
    </source>
</evidence>
<feature type="domain" description="B12-binding" evidence="6">
    <location>
        <begin position="78"/>
        <end position="216"/>
    </location>
</feature>
<dbReference type="InterPro" id="IPR007197">
    <property type="entry name" value="rSAM"/>
</dbReference>
<evidence type="ECO:0000259" key="7">
    <source>
        <dbReference type="PROSITE" id="PS51918"/>
    </source>
</evidence>
<gene>
    <name evidence="8" type="ORF">SAMN05661093_08776</name>
</gene>
<feature type="domain" description="Radical SAM core" evidence="7">
    <location>
        <begin position="257"/>
        <end position="485"/>
    </location>
</feature>
<reference evidence="8 9" key="1">
    <citation type="submission" date="2017-04" db="EMBL/GenBank/DDBJ databases">
        <authorList>
            <person name="Afonso C.L."/>
            <person name="Miller P.J."/>
            <person name="Scott M.A."/>
            <person name="Spackman E."/>
            <person name="Goraichik I."/>
            <person name="Dimitrov K.M."/>
            <person name="Suarez D.L."/>
            <person name="Swayne D.E."/>
        </authorList>
    </citation>
    <scope>NUCLEOTIDE SEQUENCE [LARGE SCALE GENOMIC DNA]</scope>
    <source>
        <strain evidence="8 9">DSM 43828</strain>
    </source>
</reference>
<accession>A0A1W2FSS1</accession>
<evidence type="ECO:0000256" key="1">
    <source>
        <dbReference type="ARBA" id="ARBA00001966"/>
    </source>
</evidence>
<dbReference type="Gene3D" id="3.80.30.20">
    <property type="entry name" value="tm_1862 like domain"/>
    <property type="match status" value="1"/>
</dbReference>
<dbReference type="GO" id="GO:0051536">
    <property type="term" value="F:iron-sulfur cluster binding"/>
    <property type="evidence" value="ECO:0007669"/>
    <property type="project" value="UniProtKB-KW"/>
</dbReference>
<protein>
    <submittedName>
        <fullName evidence="8">Ribosomal peptide maturation radical SAM protein 1</fullName>
    </submittedName>
</protein>
<evidence type="ECO:0000256" key="3">
    <source>
        <dbReference type="ARBA" id="ARBA00022723"/>
    </source>
</evidence>
<keyword evidence="4" id="KW-0408">Iron</keyword>
<dbReference type="PANTHER" id="PTHR43409:SF7">
    <property type="entry name" value="BLL1977 PROTEIN"/>
    <property type="match status" value="1"/>
</dbReference>
<dbReference type="Pfam" id="PF04055">
    <property type="entry name" value="Radical_SAM"/>
    <property type="match status" value="1"/>
</dbReference>
<keyword evidence="5" id="KW-0411">Iron-sulfur</keyword>
<evidence type="ECO:0000256" key="2">
    <source>
        <dbReference type="ARBA" id="ARBA00022691"/>
    </source>
</evidence>
<dbReference type="CDD" id="cd01335">
    <property type="entry name" value="Radical_SAM"/>
    <property type="match status" value="1"/>
</dbReference>